<dbReference type="InterPro" id="IPR002822">
    <property type="entry name" value="Ni_insertion"/>
</dbReference>
<evidence type="ECO:0000313" key="5">
    <source>
        <dbReference type="Proteomes" id="UP000009226"/>
    </source>
</evidence>
<comment type="similarity">
    <text evidence="3">Belongs to the LarC family.</text>
</comment>
<dbReference type="NCBIfam" id="TIGR00299">
    <property type="entry name" value="nickel pincer cofactor biosynthesis protein LarC"/>
    <property type="match status" value="1"/>
</dbReference>
<dbReference type="STRING" id="868595.Desca_2736"/>
<dbReference type="HOGENOM" id="CLU_028523_2_1_9"/>
<dbReference type="RefSeq" id="WP_013810923.1">
    <property type="nucleotide sequence ID" value="NC_015565.1"/>
</dbReference>
<dbReference type="KEGG" id="dca:Desca_2736"/>
<dbReference type="GO" id="GO:0016151">
    <property type="term" value="F:nickel cation binding"/>
    <property type="evidence" value="ECO:0007669"/>
    <property type="project" value="UniProtKB-UniRule"/>
</dbReference>
<comment type="catalytic activity">
    <reaction evidence="3">
        <text>Ni(II)-pyridinium-3,5-bisthiocarboxylate mononucleotide = pyridinium-3,5-bisthiocarboxylate mononucleotide + Ni(2+)</text>
        <dbReference type="Rhea" id="RHEA:54784"/>
        <dbReference type="ChEBI" id="CHEBI:49786"/>
        <dbReference type="ChEBI" id="CHEBI:137372"/>
        <dbReference type="ChEBI" id="CHEBI:137373"/>
        <dbReference type="EC" id="4.99.1.12"/>
    </reaction>
</comment>
<gene>
    <name evidence="3" type="primary">larC</name>
    <name evidence="4" type="ordered locus">Desca_2736</name>
</gene>
<evidence type="ECO:0000313" key="4">
    <source>
        <dbReference type="EMBL" id="AEF95553.1"/>
    </source>
</evidence>
<dbReference type="EMBL" id="CP002736">
    <property type="protein sequence ID" value="AEF95553.1"/>
    <property type="molecule type" value="Genomic_DNA"/>
</dbReference>
<dbReference type="GO" id="GO:0051604">
    <property type="term" value="P:protein maturation"/>
    <property type="evidence" value="ECO:0007669"/>
    <property type="project" value="UniProtKB-UniRule"/>
</dbReference>
<sequence length="404" mass="44094">MFNLKILYFDCFAGLQEEAALAALLRAGGGEAFLQEELAKINVYNFKIKFWPTSSTTSAKIELLNYENQPVYTYEDMVQIIETSDLKPEAKELAIKMIDKLARAEAVTAGLVTEKVFVQELASLNSILYMVGISILISAIAPDKIMMSALPLGSGLIKKGNDWLPLPTPVTLELVKGIPVKLIPMQSEMVTPGGAAIAATLVDEFGSPPLMIPLSVGYGPGSGDAGLPNLLRVIIGEIEDLGATGDRVAVLETNIDDMNPEFYPFIIERLLSQGALDAFLTPIIMKKGRPAIKLSVLCKQDDVAHITDLMLKESSTLGIRISYQNRRIAFREIVQVNTTYGEIKVKVSRLTPGAPILRITPEYEDCRAMALAANVPISKVYSAALEEAEAKLMVNKTNNFKNKN</sequence>
<proteinExistence type="inferred from homology"/>
<dbReference type="PANTHER" id="PTHR36566">
    <property type="entry name" value="NICKEL INSERTION PROTEIN-RELATED"/>
    <property type="match status" value="1"/>
</dbReference>
<dbReference type="Proteomes" id="UP000009226">
    <property type="component" value="Chromosome"/>
</dbReference>
<dbReference type="AlphaFoldDB" id="F6B6S2"/>
<keyword evidence="5" id="KW-1185">Reference proteome</keyword>
<evidence type="ECO:0000256" key="2">
    <source>
        <dbReference type="ARBA" id="ARBA00023239"/>
    </source>
</evidence>
<dbReference type="Gene3D" id="3.30.70.1380">
    <property type="entry name" value="Transcriptional regulatory protein pf0864 domain like"/>
    <property type="match status" value="1"/>
</dbReference>
<dbReference type="EC" id="4.99.1.12" evidence="3"/>
<evidence type="ECO:0000256" key="1">
    <source>
        <dbReference type="ARBA" id="ARBA00022596"/>
    </source>
</evidence>
<protein>
    <recommendedName>
        <fullName evidence="3">Pyridinium-3,5-bisthiocarboxylic acid mononucleotide nickel insertion protein</fullName>
        <shortName evidence="3">P2TMN nickel insertion protein</shortName>
        <ecNumber evidence="3">4.99.1.12</ecNumber>
    </recommendedName>
    <alternativeName>
        <fullName evidence="3">Nickel-pincer cofactor biosynthesis protein LarC</fullName>
    </alternativeName>
</protein>
<accession>F6B6S2</accession>
<keyword evidence="2 3" id="KW-0456">Lyase</keyword>
<organism evidence="4 5">
    <name type="scientific">Desulfotomaculum nigrificans (strain DSM 14880 / VKM B-2319 / CO-1-SRB)</name>
    <name type="common">Desulfotomaculum carboxydivorans</name>
    <dbReference type="NCBI Taxonomy" id="868595"/>
    <lineage>
        <taxon>Bacteria</taxon>
        <taxon>Bacillati</taxon>
        <taxon>Bacillota</taxon>
        <taxon>Clostridia</taxon>
        <taxon>Eubacteriales</taxon>
        <taxon>Desulfotomaculaceae</taxon>
        <taxon>Desulfotomaculum</taxon>
    </lineage>
</organism>
<evidence type="ECO:0000256" key="3">
    <source>
        <dbReference type="HAMAP-Rule" id="MF_01074"/>
    </source>
</evidence>
<reference evidence="4 5" key="1">
    <citation type="submission" date="2011-05" db="EMBL/GenBank/DDBJ databases">
        <title>Complete sequence of Desulfotomaculum carboxydivorans CO-1-SRB.</title>
        <authorList>
            <consortium name="US DOE Joint Genome Institute"/>
            <person name="Lucas S."/>
            <person name="Han J."/>
            <person name="Lapidus A."/>
            <person name="Cheng J.-F."/>
            <person name="Goodwin L."/>
            <person name="Pitluck S."/>
            <person name="Peters L."/>
            <person name="Mikhailova N."/>
            <person name="Lu M."/>
            <person name="Han C."/>
            <person name="Tapia R."/>
            <person name="Land M."/>
            <person name="Hauser L."/>
            <person name="Kyrpides N."/>
            <person name="Ivanova N."/>
            <person name="Pagani I."/>
            <person name="Stams A."/>
            <person name="Plugge C."/>
            <person name="Muyzer G."/>
            <person name="Kuever J."/>
            <person name="Parshina S."/>
            <person name="Ivanova A."/>
            <person name="Nazina T."/>
            <person name="Woyke T."/>
        </authorList>
    </citation>
    <scope>NUCLEOTIDE SEQUENCE [LARGE SCALE GENOMIC DNA]</scope>
    <source>
        <strain evidence="5">DSM 14880 / VKM B-2319 / CO-1-SRB</strain>
    </source>
</reference>
<dbReference type="GO" id="GO:0016829">
    <property type="term" value="F:lyase activity"/>
    <property type="evidence" value="ECO:0007669"/>
    <property type="project" value="UniProtKB-UniRule"/>
</dbReference>
<comment type="function">
    <text evidence="3">Involved in the biosynthesis of a nickel-pincer cofactor ((SCS)Ni(II) pincer complex). Binds Ni(2+), and functions in nickel delivery to pyridinium-3,5-bisthiocarboxylic acid mononucleotide (P2TMN), to form the mature cofactor. Is thus probably required for the activation of nickel-pincer cofactor-dependent enzymes.</text>
</comment>
<dbReference type="PANTHER" id="PTHR36566:SF1">
    <property type="entry name" value="PYRIDINIUM-3,5-BISTHIOCARBOXYLIC ACID MONONUCLEOTIDE NICKEL INSERTION PROTEIN"/>
    <property type="match status" value="1"/>
</dbReference>
<keyword evidence="1 3" id="KW-0533">Nickel</keyword>
<name>F6B6S2_DESCC</name>
<dbReference type="Pfam" id="PF01969">
    <property type="entry name" value="Ni_insertion"/>
    <property type="match status" value="1"/>
</dbReference>
<dbReference type="eggNOG" id="COG1641">
    <property type="taxonomic scope" value="Bacteria"/>
</dbReference>
<dbReference type="HAMAP" id="MF_01074">
    <property type="entry name" value="LarC"/>
    <property type="match status" value="1"/>
</dbReference>
<dbReference type="Gene3D" id="3.10.20.300">
    <property type="entry name" value="mk0293 like domain"/>
    <property type="match status" value="1"/>
</dbReference>